<organism evidence="6 7">
    <name type="scientific">Embleya hyalina</name>
    <dbReference type="NCBI Taxonomy" id="516124"/>
    <lineage>
        <taxon>Bacteria</taxon>
        <taxon>Bacillati</taxon>
        <taxon>Actinomycetota</taxon>
        <taxon>Actinomycetes</taxon>
        <taxon>Kitasatosporales</taxon>
        <taxon>Streptomycetaceae</taxon>
        <taxon>Embleya</taxon>
    </lineage>
</organism>
<sequence>MDLRSLRYAVTLAEELHFGRAARRHFISEQPFGKRIRHLEEEIGVRVFERTSRRVALTPAGALLIADARRLLASVDDLSARAARASGHPVFRLGVLGFGAAGLWESMRSQFTADHPELAIEYSELDFTTQHSMLQDGVVDAAITGALKPVRGVTYDLLFESPLAVLVPAGSRLAHRDYLSQAEAAEHDLLRLDGMGDDETLAGSFGERILAAPRIANPASVPMAVATTGRLAFHSILARTFYAHPGVAVIPTAGTVAIVLATRTGDERPPVVSIRKAARAARIAAASRD</sequence>
<dbReference type="SUPFAM" id="SSF53850">
    <property type="entry name" value="Periplasmic binding protein-like II"/>
    <property type="match status" value="1"/>
</dbReference>
<dbReference type="InterPro" id="IPR005119">
    <property type="entry name" value="LysR_subst-bd"/>
</dbReference>
<dbReference type="InterPro" id="IPR036390">
    <property type="entry name" value="WH_DNA-bd_sf"/>
</dbReference>
<comment type="caution">
    <text evidence="6">The sequence shown here is derived from an EMBL/GenBank/DDBJ whole genome shotgun (WGS) entry which is preliminary data.</text>
</comment>
<evidence type="ECO:0000313" key="6">
    <source>
        <dbReference type="EMBL" id="GCE00855.1"/>
    </source>
</evidence>
<dbReference type="GO" id="GO:0032993">
    <property type="term" value="C:protein-DNA complex"/>
    <property type="evidence" value="ECO:0007669"/>
    <property type="project" value="TreeGrafter"/>
</dbReference>
<dbReference type="InterPro" id="IPR000847">
    <property type="entry name" value="LysR_HTH_N"/>
</dbReference>
<dbReference type="Gene3D" id="3.40.190.10">
    <property type="entry name" value="Periplasmic binding protein-like II"/>
    <property type="match status" value="2"/>
</dbReference>
<evidence type="ECO:0000256" key="1">
    <source>
        <dbReference type="ARBA" id="ARBA00009437"/>
    </source>
</evidence>
<dbReference type="SUPFAM" id="SSF46785">
    <property type="entry name" value="Winged helix' DNA-binding domain"/>
    <property type="match status" value="1"/>
</dbReference>
<dbReference type="InterPro" id="IPR036388">
    <property type="entry name" value="WH-like_DNA-bd_sf"/>
</dbReference>
<evidence type="ECO:0000313" key="7">
    <source>
        <dbReference type="Proteomes" id="UP000286931"/>
    </source>
</evidence>
<dbReference type="FunFam" id="1.10.10.10:FF:000001">
    <property type="entry name" value="LysR family transcriptional regulator"/>
    <property type="match status" value="1"/>
</dbReference>
<evidence type="ECO:0000256" key="3">
    <source>
        <dbReference type="ARBA" id="ARBA00023125"/>
    </source>
</evidence>
<evidence type="ECO:0000256" key="4">
    <source>
        <dbReference type="ARBA" id="ARBA00023163"/>
    </source>
</evidence>
<dbReference type="Pfam" id="PF03466">
    <property type="entry name" value="LysR_substrate"/>
    <property type="match status" value="1"/>
</dbReference>
<dbReference type="Proteomes" id="UP000286931">
    <property type="component" value="Unassembled WGS sequence"/>
</dbReference>
<accession>A0A401Z1U1</accession>
<evidence type="ECO:0000259" key="5">
    <source>
        <dbReference type="PROSITE" id="PS50931"/>
    </source>
</evidence>
<keyword evidence="4" id="KW-0804">Transcription</keyword>
<keyword evidence="2" id="KW-0805">Transcription regulation</keyword>
<dbReference type="Pfam" id="PF00126">
    <property type="entry name" value="HTH_1"/>
    <property type="match status" value="1"/>
</dbReference>
<name>A0A401Z1U1_9ACTN</name>
<keyword evidence="3" id="KW-0238">DNA-binding</keyword>
<dbReference type="OrthoDB" id="79118at2"/>
<protein>
    <submittedName>
        <fullName evidence="6">LysR family transcriptional regulator</fullName>
    </submittedName>
</protein>
<comment type="similarity">
    <text evidence="1">Belongs to the LysR transcriptional regulatory family.</text>
</comment>
<dbReference type="PANTHER" id="PTHR30346:SF0">
    <property type="entry name" value="HCA OPERON TRANSCRIPTIONAL ACTIVATOR HCAR"/>
    <property type="match status" value="1"/>
</dbReference>
<proteinExistence type="inferred from homology"/>
<dbReference type="GO" id="GO:0003677">
    <property type="term" value="F:DNA binding"/>
    <property type="evidence" value="ECO:0007669"/>
    <property type="project" value="UniProtKB-KW"/>
</dbReference>
<feature type="domain" description="HTH lysR-type" evidence="5">
    <location>
        <begin position="1"/>
        <end position="58"/>
    </location>
</feature>
<dbReference type="GO" id="GO:0003700">
    <property type="term" value="F:DNA-binding transcription factor activity"/>
    <property type="evidence" value="ECO:0007669"/>
    <property type="project" value="InterPro"/>
</dbReference>
<dbReference type="AlphaFoldDB" id="A0A401Z1U1"/>
<gene>
    <name evidence="6" type="ORF">EHYA_08581</name>
</gene>
<dbReference type="RefSeq" id="WP_126642533.1">
    <property type="nucleotide sequence ID" value="NZ_BIFH01000042.1"/>
</dbReference>
<keyword evidence="7" id="KW-1185">Reference proteome</keyword>
<reference evidence="6 7" key="1">
    <citation type="submission" date="2018-12" db="EMBL/GenBank/DDBJ databases">
        <title>Draft genome sequence of Embleya hyalina NBRC 13850T.</title>
        <authorList>
            <person name="Komaki H."/>
            <person name="Hosoyama A."/>
            <person name="Kimura A."/>
            <person name="Ichikawa N."/>
            <person name="Tamura T."/>
        </authorList>
    </citation>
    <scope>NUCLEOTIDE SEQUENCE [LARGE SCALE GENOMIC DNA]</scope>
    <source>
        <strain evidence="6 7">NBRC 13850</strain>
    </source>
</reference>
<dbReference type="PANTHER" id="PTHR30346">
    <property type="entry name" value="TRANSCRIPTIONAL DUAL REGULATOR HCAR-RELATED"/>
    <property type="match status" value="1"/>
</dbReference>
<dbReference type="EMBL" id="BIFH01000042">
    <property type="protein sequence ID" value="GCE00855.1"/>
    <property type="molecule type" value="Genomic_DNA"/>
</dbReference>
<dbReference type="PROSITE" id="PS50931">
    <property type="entry name" value="HTH_LYSR"/>
    <property type="match status" value="1"/>
</dbReference>
<dbReference type="Gene3D" id="1.10.10.10">
    <property type="entry name" value="Winged helix-like DNA-binding domain superfamily/Winged helix DNA-binding domain"/>
    <property type="match status" value="1"/>
</dbReference>
<evidence type="ECO:0000256" key="2">
    <source>
        <dbReference type="ARBA" id="ARBA00023015"/>
    </source>
</evidence>
<dbReference type="CDD" id="cd05466">
    <property type="entry name" value="PBP2_LTTR_substrate"/>
    <property type="match status" value="1"/>
</dbReference>